<reference evidence="3" key="3">
    <citation type="submission" date="2015-04" db="UniProtKB">
        <authorList>
            <consortium name="EnsemblPlants"/>
        </authorList>
    </citation>
    <scope>IDENTIFICATION</scope>
</reference>
<dbReference type="InterPro" id="IPR022059">
    <property type="entry name" value="DUF3615"/>
</dbReference>
<reference evidence="4" key="2">
    <citation type="submission" date="2013-12" db="EMBL/GenBank/DDBJ databases">
        <authorList>
            <person name="Yu Y."/>
            <person name="Lee S."/>
            <person name="de Baynast K."/>
            <person name="Wissotski M."/>
            <person name="Liu L."/>
            <person name="Talag J."/>
            <person name="Goicoechea J."/>
            <person name="Angelova A."/>
            <person name="Jetty R."/>
            <person name="Kudrna D."/>
            <person name="Golser W."/>
            <person name="Rivera L."/>
            <person name="Zhang J."/>
            <person name="Wing R."/>
        </authorList>
    </citation>
    <scope>NUCLEOTIDE SEQUENCE</scope>
</reference>
<name>A0A0D9XJ37_9ORYZ</name>
<evidence type="ECO:0000313" key="4">
    <source>
        <dbReference type="Proteomes" id="UP000032180"/>
    </source>
</evidence>
<evidence type="ECO:0000259" key="2">
    <source>
        <dbReference type="Pfam" id="PF12274"/>
    </source>
</evidence>
<organism evidence="3 4">
    <name type="scientific">Leersia perrieri</name>
    <dbReference type="NCBI Taxonomy" id="77586"/>
    <lineage>
        <taxon>Eukaryota</taxon>
        <taxon>Viridiplantae</taxon>
        <taxon>Streptophyta</taxon>
        <taxon>Embryophyta</taxon>
        <taxon>Tracheophyta</taxon>
        <taxon>Spermatophyta</taxon>
        <taxon>Magnoliopsida</taxon>
        <taxon>Liliopsida</taxon>
        <taxon>Poales</taxon>
        <taxon>Poaceae</taxon>
        <taxon>BOP clade</taxon>
        <taxon>Oryzoideae</taxon>
        <taxon>Oryzeae</taxon>
        <taxon>Oryzinae</taxon>
        <taxon>Leersia</taxon>
    </lineage>
</organism>
<protein>
    <recommendedName>
        <fullName evidence="2">DUF3615 domain-containing protein</fullName>
    </recommendedName>
</protein>
<dbReference type="Pfam" id="PF12274">
    <property type="entry name" value="DUF3615"/>
    <property type="match status" value="1"/>
</dbReference>
<accession>A0A0D9XJ37</accession>
<evidence type="ECO:0000256" key="1">
    <source>
        <dbReference type="SAM" id="MobiDB-lite"/>
    </source>
</evidence>
<dbReference type="HOGENOM" id="CLU_1252377_0_0_1"/>
<dbReference type="PANTHER" id="PTHR33326">
    <property type="entry name" value="OS05G0543800 PROTEIN"/>
    <property type="match status" value="1"/>
</dbReference>
<dbReference type="EnsemblPlants" id="LPERR10G05500.1">
    <property type="protein sequence ID" value="LPERR10G05500.1"/>
    <property type="gene ID" value="LPERR10G05500"/>
</dbReference>
<feature type="compositionally biased region" description="Polar residues" evidence="1">
    <location>
        <begin position="66"/>
        <end position="76"/>
    </location>
</feature>
<evidence type="ECO:0000313" key="3">
    <source>
        <dbReference type="EnsemblPlants" id="LPERR10G05500.1"/>
    </source>
</evidence>
<keyword evidence="4" id="KW-1185">Reference proteome</keyword>
<feature type="region of interest" description="Disordered" evidence="1">
    <location>
        <begin position="59"/>
        <end position="78"/>
    </location>
</feature>
<dbReference type="Proteomes" id="UP000032180">
    <property type="component" value="Chromosome 10"/>
</dbReference>
<feature type="domain" description="DUF3615" evidence="2">
    <location>
        <begin position="90"/>
        <end position="185"/>
    </location>
</feature>
<dbReference type="PANTHER" id="PTHR33326:SF22">
    <property type="entry name" value="OS10G0372700 PROTEIN"/>
    <property type="match status" value="1"/>
</dbReference>
<reference evidence="3 4" key="1">
    <citation type="submission" date="2012-08" db="EMBL/GenBank/DDBJ databases">
        <title>Oryza genome evolution.</title>
        <authorList>
            <person name="Wing R.A."/>
        </authorList>
    </citation>
    <scope>NUCLEOTIDE SEQUENCE</scope>
</reference>
<dbReference type="Gramene" id="LPERR10G05500.1">
    <property type="protein sequence ID" value="LPERR10G05500.1"/>
    <property type="gene ID" value="LPERR10G05500"/>
</dbReference>
<dbReference type="AlphaFoldDB" id="A0A0D9XJ37"/>
<sequence>MDSHSSVTRNPKKPLQLEVCHGKSKYFQEHQAILANKEKAGYKHTPHAWRFDYCPPIPEPHPRAATEQQQQKNQISNEEDDNHHHINIMKSALNSYNKANGNLDFEFRRVQRISTIDEFGSSYYHYNFFVLSKTRLVAKLFFVEVDANIQEEHGVRVCCPLSVEDNEFGICYGCEENKNSGLLHPNTGDYIAGRRDIWASMRRYRPCADDDVDFD</sequence>
<proteinExistence type="predicted"/>